<proteinExistence type="predicted"/>
<dbReference type="EMBL" id="CAJNOK010082454">
    <property type="protein sequence ID" value="CAF1684766.1"/>
    <property type="molecule type" value="Genomic_DNA"/>
</dbReference>
<dbReference type="Gene3D" id="2.30.29.30">
    <property type="entry name" value="Pleckstrin-homology domain (PH domain)/Phosphotyrosine-binding domain (PTB)"/>
    <property type="match status" value="1"/>
</dbReference>
<dbReference type="PANTHER" id="PTHR16160">
    <property type="entry name" value="FERMITIN 2-RELATED"/>
    <property type="match status" value="1"/>
</dbReference>
<dbReference type="PANTHER" id="PTHR16160:SF13">
    <property type="entry name" value="FERMITIN 2-RELATED"/>
    <property type="match status" value="1"/>
</dbReference>
<evidence type="ECO:0000259" key="1">
    <source>
        <dbReference type="PROSITE" id="PS50003"/>
    </source>
</evidence>
<dbReference type="AlphaFoldDB" id="A0A8S2GEM0"/>
<dbReference type="PROSITE" id="PS50003">
    <property type="entry name" value="PH_DOMAIN"/>
    <property type="match status" value="1"/>
</dbReference>
<feature type="domain" description="PH" evidence="1">
    <location>
        <begin position="1"/>
        <end position="30"/>
    </location>
</feature>
<dbReference type="EMBL" id="CAJOBA010014349">
    <property type="protein sequence ID" value="CAF3883201.1"/>
    <property type="molecule type" value="Genomic_DNA"/>
</dbReference>
<protein>
    <recommendedName>
        <fullName evidence="1">PH domain-containing protein</fullName>
    </recommendedName>
</protein>
<dbReference type="InterPro" id="IPR011993">
    <property type="entry name" value="PH-like_dom_sf"/>
</dbReference>
<evidence type="ECO:0000313" key="3">
    <source>
        <dbReference type="EMBL" id="CAF3883201.1"/>
    </source>
</evidence>
<sequence>SIDGMAEVLIKCSTEEQYAQWMAAFRLASKGKTIADLSYTTEKDSILTLLNMQRPANISSSTSSQVKSSQQQKQFDIQPENYVATKFLKKLKAKQ</sequence>
<dbReference type="GO" id="GO:0005178">
    <property type="term" value="F:integrin binding"/>
    <property type="evidence" value="ECO:0007669"/>
    <property type="project" value="TreeGrafter"/>
</dbReference>
<dbReference type="Proteomes" id="UP000682733">
    <property type="component" value="Unassembled WGS sequence"/>
</dbReference>
<feature type="non-terminal residue" evidence="2">
    <location>
        <position position="1"/>
    </location>
</feature>
<dbReference type="GO" id="GO:0007160">
    <property type="term" value="P:cell-matrix adhesion"/>
    <property type="evidence" value="ECO:0007669"/>
    <property type="project" value="TreeGrafter"/>
</dbReference>
<organism evidence="2 4">
    <name type="scientific">Didymodactylos carnosus</name>
    <dbReference type="NCBI Taxonomy" id="1234261"/>
    <lineage>
        <taxon>Eukaryota</taxon>
        <taxon>Metazoa</taxon>
        <taxon>Spiralia</taxon>
        <taxon>Gnathifera</taxon>
        <taxon>Rotifera</taxon>
        <taxon>Eurotatoria</taxon>
        <taxon>Bdelloidea</taxon>
        <taxon>Philodinida</taxon>
        <taxon>Philodinidae</taxon>
        <taxon>Didymodactylos</taxon>
    </lineage>
</organism>
<evidence type="ECO:0000313" key="4">
    <source>
        <dbReference type="Proteomes" id="UP000677228"/>
    </source>
</evidence>
<evidence type="ECO:0000313" key="2">
    <source>
        <dbReference type="EMBL" id="CAF1684766.1"/>
    </source>
</evidence>
<accession>A0A8S2GEM0</accession>
<dbReference type="InterPro" id="IPR037843">
    <property type="entry name" value="Kindlin/fermitin"/>
</dbReference>
<dbReference type="GO" id="GO:0030055">
    <property type="term" value="C:cell-substrate junction"/>
    <property type="evidence" value="ECO:0007669"/>
    <property type="project" value="TreeGrafter"/>
</dbReference>
<dbReference type="InterPro" id="IPR001849">
    <property type="entry name" value="PH_domain"/>
</dbReference>
<dbReference type="Proteomes" id="UP000677228">
    <property type="component" value="Unassembled WGS sequence"/>
</dbReference>
<dbReference type="GO" id="GO:0007229">
    <property type="term" value="P:integrin-mediated signaling pathway"/>
    <property type="evidence" value="ECO:0007669"/>
    <property type="project" value="InterPro"/>
</dbReference>
<feature type="non-terminal residue" evidence="2">
    <location>
        <position position="95"/>
    </location>
</feature>
<gene>
    <name evidence="2" type="ORF">OVA965_LOCUS46185</name>
    <name evidence="3" type="ORF">TMI583_LOCUS20080</name>
</gene>
<reference evidence="2" key="1">
    <citation type="submission" date="2021-02" db="EMBL/GenBank/DDBJ databases">
        <authorList>
            <person name="Nowell W R."/>
        </authorList>
    </citation>
    <scope>NUCLEOTIDE SEQUENCE</scope>
</reference>
<name>A0A8S2GEM0_9BILA</name>
<comment type="caution">
    <text evidence="2">The sequence shown here is derived from an EMBL/GenBank/DDBJ whole genome shotgun (WGS) entry which is preliminary data.</text>
</comment>